<dbReference type="GO" id="GO:0009507">
    <property type="term" value="C:chloroplast"/>
    <property type="evidence" value="ECO:0007669"/>
    <property type="project" value="UniProtKB-SubCell"/>
</dbReference>
<feature type="region of interest" description="Disordered" evidence="3">
    <location>
        <begin position="690"/>
        <end position="756"/>
    </location>
</feature>
<comment type="subcellular location">
    <subcellularLocation>
        <location evidence="1">Plastid</location>
        <location evidence="1">Chloroplast</location>
    </subcellularLocation>
</comment>
<dbReference type="Proteomes" id="UP000002630">
    <property type="component" value="Unassembled WGS sequence"/>
</dbReference>
<dbReference type="PROSITE" id="PS51722">
    <property type="entry name" value="G_TR_2"/>
    <property type="match status" value="1"/>
</dbReference>
<protein>
    <recommendedName>
        <fullName evidence="2">Elongation factor Tu, chloroplastic</fullName>
    </recommendedName>
</protein>
<dbReference type="Pfam" id="PF00009">
    <property type="entry name" value="GTP_EFTU"/>
    <property type="match status" value="1"/>
</dbReference>
<dbReference type="InterPro" id="IPR009000">
    <property type="entry name" value="Transl_B-barrel_sf"/>
</dbReference>
<proteinExistence type="predicted"/>
<feature type="region of interest" description="Disordered" evidence="3">
    <location>
        <begin position="186"/>
        <end position="259"/>
    </location>
</feature>
<organism evidence="5 6">
    <name type="scientific">Ectocarpus siliculosus</name>
    <name type="common">Brown alga</name>
    <name type="synonym">Conferva siliculosa</name>
    <dbReference type="NCBI Taxonomy" id="2880"/>
    <lineage>
        <taxon>Eukaryota</taxon>
        <taxon>Sar</taxon>
        <taxon>Stramenopiles</taxon>
        <taxon>Ochrophyta</taxon>
        <taxon>PX clade</taxon>
        <taxon>Phaeophyceae</taxon>
        <taxon>Ectocarpales</taxon>
        <taxon>Ectocarpaceae</taxon>
        <taxon>Ectocarpus</taxon>
    </lineage>
</organism>
<dbReference type="InterPro" id="IPR004161">
    <property type="entry name" value="EFTu-like_2"/>
</dbReference>
<dbReference type="CDD" id="cd01889">
    <property type="entry name" value="SelB_euk"/>
    <property type="match status" value="1"/>
</dbReference>
<dbReference type="InterPro" id="IPR027417">
    <property type="entry name" value="P-loop_NTPase"/>
</dbReference>
<evidence type="ECO:0000313" key="5">
    <source>
        <dbReference type="EMBL" id="CBN75652.1"/>
    </source>
</evidence>
<sequence length="838" mass="88670">MHEKQESMDVLNINVGILGHVDSGKTSLVKALSTVLSTASLDKNPQSRERGITLDLGFSAFTVSLPEHLPQDQYSHLQFTLVDCPGHASLIRTIIGGAQIMDMMLLVVDATKGIQAQTTECVVIGEAVMSSGADVIVVLNKVDLIPEQERKARLRQAETEIAAQLAGTKLSSASFVSCAAAVGGEKTAASTPPAGSRSSKGRAKKTGVLSGNVGSAAGATSHEKGSKDVRPGGGDDAAEPLSGVTPPRPPSSCSEETSAMGIDTVAGELSRRARVPSRRASAPLYFAFDHCFSVRGQGTILTGTVLTGEVKVNQLVELPSLRLQKKVKSMQMFRKPVSIARAGDRVGMCVASLDAKLMERGVVTTPGSVRPISAAIALVRKVPAFTGQCLSGAYCHVSLGHSTAMATATFFGASELKNGLLGLFEHSADGLKALEALRDAGQGQDLSLNEIASLPFPSEAAFVQQTHLCGAGSENSIAGADDEVCVDERPLLQYCHLTFHTPVITPPSSVVLGSRLDSTSSSPNKTEAAHPTGETIKGLAAVQEHCRIAFHGRLVSMSADVVGTRKGPGDARAALDFGTQAGQLKLFTEKRKTGVVFRVTPNDQTGGGAVEVFGKDLFKKETNMPPFVGMLLLTEGGSVGHLESTFGKAGRFKARFPAGTLVKVGDKLILKFRKYFRDPSKRMHQGYLREALERHPHRPIVGARTADNPTDDDNDHDNHDEGAPGSAAATTTGVEEPAAQETREESPPPPHLRDGVVDSVKEGVADDEPVAIAFVSGLFSQEEDIREIAKRGMSVRTETGGLVGRLKGPFGKLGKCKVVFEREEGGYLRPGERVFVPR</sequence>
<dbReference type="NCBIfam" id="TIGR00231">
    <property type="entry name" value="small_GTP"/>
    <property type="match status" value="1"/>
</dbReference>
<dbReference type="InterPro" id="IPR049394">
    <property type="entry name" value="eEFSec_C"/>
</dbReference>
<keyword evidence="6" id="KW-1185">Reference proteome</keyword>
<name>D8LFS8_ECTSI</name>
<keyword evidence="5" id="KW-0251">Elongation factor</keyword>
<dbReference type="OrthoDB" id="2067at2759"/>
<dbReference type="InterPro" id="IPR000795">
    <property type="entry name" value="T_Tr_GTP-bd_dom"/>
</dbReference>
<accession>D8LFS8</accession>
<dbReference type="eggNOG" id="KOG0461">
    <property type="taxonomic scope" value="Eukaryota"/>
</dbReference>
<dbReference type="InParanoid" id="D8LFS8"/>
<evidence type="ECO:0000256" key="3">
    <source>
        <dbReference type="SAM" id="MobiDB-lite"/>
    </source>
</evidence>
<feature type="domain" description="Tr-type G" evidence="4">
    <location>
        <begin position="10"/>
        <end position="328"/>
    </location>
</feature>
<keyword evidence="5" id="KW-0648">Protein biosynthesis</keyword>
<dbReference type="PRINTS" id="PR00315">
    <property type="entry name" value="ELONGATNFCT"/>
</dbReference>
<feature type="compositionally biased region" description="Basic and acidic residues" evidence="3">
    <location>
        <begin position="221"/>
        <end position="230"/>
    </location>
</feature>
<dbReference type="FunFam" id="2.40.30.10:FF:000052">
    <property type="entry name" value="Selenocysteine-specific elongation factor EF-Sec"/>
    <property type="match status" value="1"/>
</dbReference>
<gene>
    <name evidence="5" type="primary">SelB</name>
    <name evidence="5" type="ORF">Esi_0151_0054</name>
</gene>
<dbReference type="Gene3D" id="2.40.30.10">
    <property type="entry name" value="Translation factors"/>
    <property type="match status" value="1"/>
</dbReference>
<evidence type="ECO:0000313" key="6">
    <source>
        <dbReference type="Proteomes" id="UP000002630"/>
    </source>
</evidence>
<dbReference type="SUPFAM" id="SSF50447">
    <property type="entry name" value="Translation proteins"/>
    <property type="match status" value="1"/>
</dbReference>
<dbReference type="GO" id="GO:0005525">
    <property type="term" value="F:GTP binding"/>
    <property type="evidence" value="ECO:0007669"/>
    <property type="project" value="InterPro"/>
</dbReference>
<dbReference type="GO" id="GO:0003746">
    <property type="term" value="F:translation elongation factor activity"/>
    <property type="evidence" value="ECO:0007669"/>
    <property type="project" value="UniProtKB-KW"/>
</dbReference>
<dbReference type="EMBL" id="FN649760">
    <property type="protein sequence ID" value="CBN75652.1"/>
    <property type="molecule type" value="Genomic_DNA"/>
</dbReference>
<evidence type="ECO:0000259" key="4">
    <source>
        <dbReference type="PROSITE" id="PS51722"/>
    </source>
</evidence>
<dbReference type="GO" id="GO:0001514">
    <property type="term" value="P:selenocysteine incorporation"/>
    <property type="evidence" value="ECO:0007669"/>
    <property type="project" value="TreeGrafter"/>
</dbReference>
<dbReference type="PANTHER" id="PTHR43721">
    <property type="entry name" value="ELONGATION FACTOR TU-RELATED"/>
    <property type="match status" value="1"/>
</dbReference>
<dbReference type="InterPro" id="IPR050055">
    <property type="entry name" value="EF-Tu_GTPase"/>
</dbReference>
<evidence type="ECO:0000256" key="1">
    <source>
        <dbReference type="ARBA" id="ARBA00004229"/>
    </source>
</evidence>
<dbReference type="STRING" id="2880.D8LFS8"/>
<dbReference type="Pfam" id="PF03144">
    <property type="entry name" value="GTP_EFTU_D2"/>
    <property type="match status" value="1"/>
</dbReference>
<dbReference type="Gene3D" id="3.40.50.300">
    <property type="entry name" value="P-loop containing nucleotide triphosphate hydrolases"/>
    <property type="match status" value="1"/>
</dbReference>
<dbReference type="CDD" id="cd03696">
    <property type="entry name" value="SelB_II"/>
    <property type="match status" value="1"/>
</dbReference>
<feature type="compositionally biased region" description="Basic and acidic residues" evidence="3">
    <location>
        <begin position="741"/>
        <end position="756"/>
    </location>
</feature>
<dbReference type="CDD" id="cd04094">
    <property type="entry name" value="eSelB_III"/>
    <property type="match status" value="1"/>
</dbReference>
<dbReference type="Pfam" id="PF21208">
    <property type="entry name" value="euk_SelB_III"/>
    <property type="match status" value="1"/>
</dbReference>
<dbReference type="Pfam" id="PF21131">
    <property type="entry name" value="eEFSec_4th"/>
    <property type="match status" value="1"/>
</dbReference>
<dbReference type="SUPFAM" id="SSF52540">
    <property type="entry name" value="P-loop containing nucleoside triphosphate hydrolases"/>
    <property type="match status" value="1"/>
</dbReference>
<dbReference type="PANTHER" id="PTHR43721:SF11">
    <property type="entry name" value="SELENOCYSTEINE-SPECIFIC ELONGATION FACTOR"/>
    <property type="match status" value="1"/>
</dbReference>
<dbReference type="InterPro" id="IPR049393">
    <property type="entry name" value="eEFSec_III"/>
</dbReference>
<evidence type="ECO:0000256" key="2">
    <source>
        <dbReference type="ARBA" id="ARBA00021392"/>
    </source>
</evidence>
<reference evidence="5 6" key="1">
    <citation type="journal article" date="2010" name="Nature">
        <title>The Ectocarpus genome and the independent evolution of multicellularity in brown algae.</title>
        <authorList>
            <person name="Cock J.M."/>
            <person name="Sterck L."/>
            <person name="Rouze P."/>
            <person name="Scornet D."/>
            <person name="Allen A.E."/>
            <person name="Amoutzias G."/>
            <person name="Anthouard V."/>
            <person name="Artiguenave F."/>
            <person name="Aury J.M."/>
            <person name="Badger J.H."/>
            <person name="Beszteri B."/>
            <person name="Billiau K."/>
            <person name="Bonnet E."/>
            <person name="Bothwell J.H."/>
            <person name="Bowler C."/>
            <person name="Boyen C."/>
            <person name="Brownlee C."/>
            <person name="Carrano C.J."/>
            <person name="Charrier B."/>
            <person name="Cho G.Y."/>
            <person name="Coelho S.M."/>
            <person name="Collen J."/>
            <person name="Corre E."/>
            <person name="Da Silva C."/>
            <person name="Delage L."/>
            <person name="Delaroque N."/>
            <person name="Dittami S.M."/>
            <person name="Doulbeau S."/>
            <person name="Elias M."/>
            <person name="Farnham G."/>
            <person name="Gachon C.M."/>
            <person name="Gschloessl B."/>
            <person name="Heesch S."/>
            <person name="Jabbari K."/>
            <person name="Jubin C."/>
            <person name="Kawai H."/>
            <person name="Kimura K."/>
            <person name="Kloareg B."/>
            <person name="Kupper F.C."/>
            <person name="Lang D."/>
            <person name="Le Bail A."/>
            <person name="Leblanc C."/>
            <person name="Lerouge P."/>
            <person name="Lohr M."/>
            <person name="Lopez P.J."/>
            <person name="Martens C."/>
            <person name="Maumus F."/>
            <person name="Michel G."/>
            <person name="Miranda-Saavedra D."/>
            <person name="Morales J."/>
            <person name="Moreau H."/>
            <person name="Motomura T."/>
            <person name="Nagasato C."/>
            <person name="Napoli C.A."/>
            <person name="Nelson D.R."/>
            <person name="Nyvall-Collen P."/>
            <person name="Peters A.F."/>
            <person name="Pommier C."/>
            <person name="Potin P."/>
            <person name="Poulain J."/>
            <person name="Quesneville H."/>
            <person name="Read B."/>
            <person name="Rensing S.A."/>
            <person name="Ritter A."/>
            <person name="Rousvoal S."/>
            <person name="Samanta M."/>
            <person name="Samson G."/>
            <person name="Schroeder D.C."/>
            <person name="Segurens B."/>
            <person name="Strittmatter M."/>
            <person name="Tonon T."/>
            <person name="Tregear J.W."/>
            <person name="Valentin K."/>
            <person name="von Dassow P."/>
            <person name="Yamagishi T."/>
            <person name="Van de Peer Y."/>
            <person name="Wincker P."/>
        </authorList>
    </citation>
    <scope>NUCLEOTIDE SEQUENCE [LARGE SCALE GENOMIC DNA]</scope>
    <source>
        <strain evidence="6">Ec32 / CCAP1310/4</strain>
    </source>
</reference>
<dbReference type="AlphaFoldDB" id="D8LFS8"/>
<dbReference type="InterPro" id="IPR005225">
    <property type="entry name" value="Small_GTP-bd"/>
</dbReference>
<dbReference type="GO" id="GO:0003924">
    <property type="term" value="F:GTPase activity"/>
    <property type="evidence" value="ECO:0007669"/>
    <property type="project" value="InterPro"/>
</dbReference>